<reference evidence="1 2" key="2">
    <citation type="submission" date="2018-11" db="EMBL/GenBank/DDBJ databases">
        <authorList>
            <consortium name="Pathogen Informatics"/>
        </authorList>
    </citation>
    <scope>NUCLEOTIDE SEQUENCE [LARGE SCALE GENOMIC DNA]</scope>
    <source>
        <strain evidence="1 2">NST_G2</strain>
    </source>
</reference>
<dbReference type="OrthoDB" id="6264139at2759"/>
<gene>
    <name evidence="1" type="ORF">SSLN_LOCUS19904</name>
</gene>
<dbReference type="PANTHER" id="PTHR33395:SF22">
    <property type="entry name" value="REVERSE TRANSCRIPTASE DOMAIN-CONTAINING PROTEIN"/>
    <property type="match status" value="1"/>
</dbReference>
<reference evidence="3" key="1">
    <citation type="submission" date="2016-06" db="UniProtKB">
        <authorList>
            <consortium name="WormBaseParasite"/>
        </authorList>
    </citation>
    <scope>IDENTIFICATION</scope>
</reference>
<protein>
    <submittedName>
        <fullName evidence="1 3">Uncharacterized protein</fullName>
    </submittedName>
</protein>
<sequence length="114" mass="12855">MDGNGVEIIESCEKAELLGWFFASVFLKEPELQFDHDKSAVIDAGPVLEYIFFPEPLMERELHNLNEAKSSGPDDLPERFLKGLAGELFKPLAHIFNSSFESWKLPSELKSANI</sequence>
<dbReference type="Proteomes" id="UP000275846">
    <property type="component" value="Unassembled WGS sequence"/>
</dbReference>
<proteinExistence type="predicted"/>
<dbReference type="WBParaSite" id="SSLN_0002064401-mRNA-1">
    <property type="protein sequence ID" value="SSLN_0002064401-mRNA-1"/>
    <property type="gene ID" value="SSLN_0002064401"/>
</dbReference>
<dbReference type="AlphaFoldDB" id="A0A183TTV6"/>
<name>A0A183TTV6_SCHSO</name>
<dbReference type="PANTHER" id="PTHR33395">
    <property type="entry name" value="TRANSCRIPTASE, PUTATIVE-RELATED-RELATED"/>
    <property type="match status" value="1"/>
</dbReference>
<keyword evidence="2" id="KW-1185">Reference proteome</keyword>
<organism evidence="3">
    <name type="scientific">Schistocephalus solidus</name>
    <name type="common">Tapeworm</name>
    <dbReference type="NCBI Taxonomy" id="70667"/>
    <lineage>
        <taxon>Eukaryota</taxon>
        <taxon>Metazoa</taxon>
        <taxon>Spiralia</taxon>
        <taxon>Lophotrochozoa</taxon>
        <taxon>Platyhelminthes</taxon>
        <taxon>Cestoda</taxon>
        <taxon>Eucestoda</taxon>
        <taxon>Diphyllobothriidea</taxon>
        <taxon>Diphyllobothriidae</taxon>
        <taxon>Schistocephalus</taxon>
    </lineage>
</organism>
<evidence type="ECO:0000313" key="3">
    <source>
        <dbReference type="WBParaSite" id="SSLN_0002064401-mRNA-1"/>
    </source>
</evidence>
<evidence type="ECO:0000313" key="2">
    <source>
        <dbReference type="Proteomes" id="UP000275846"/>
    </source>
</evidence>
<accession>A0A183TTV6</accession>
<evidence type="ECO:0000313" key="1">
    <source>
        <dbReference type="EMBL" id="VDM06290.1"/>
    </source>
</evidence>
<dbReference type="EMBL" id="UYSU01050360">
    <property type="protein sequence ID" value="VDM06290.1"/>
    <property type="molecule type" value="Genomic_DNA"/>
</dbReference>